<protein>
    <recommendedName>
        <fullName evidence="4">Putative pterin-4-alpha-carbinolamine dehydratase</fullName>
        <shortName evidence="4">PHS</shortName>
        <ecNumber evidence="4">4.2.1.96</ecNumber>
    </recommendedName>
    <alternativeName>
        <fullName evidence="4">4-alpha-hydroxy-tetrahydropterin dehydratase</fullName>
    </alternativeName>
    <alternativeName>
        <fullName evidence="4">Pterin carbinolamine dehydratase</fullName>
        <shortName evidence="4">PCD</shortName>
    </alternativeName>
</protein>
<dbReference type="CDD" id="cd00488">
    <property type="entry name" value="PCD_DCoH"/>
    <property type="match status" value="1"/>
</dbReference>
<accession>A0A3S3AEK9</accession>
<dbReference type="InterPro" id="IPR036428">
    <property type="entry name" value="PCD_sf"/>
</dbReference>
<dbReference type="EMBL" id="RKLO01000003">
    <property type="protein sequence ID" value="RVW02818.1"/>
    <property type="molecule type" value="Genomic_DNA"/>
</dbReference>
<sequence length="96" mass="10495">MAELLSDTDIETALTGLPDWRRDGATLVRTVESSSFPAAIALVDRVAEAAESMNHHPDMDIRWRRVTYTLSTHSAGGITKSDLELARRIDELAASA</sequence>
<dbReference type="SUPFAM" id="SSF55248">
    <property type="entry name" value="PCD-like"/>
    <property type="match status" value="1"/>
</dbReference>
<dbReference type="HAMAP" id="MF_00434">
    <property type="entry name" value="Pterin_4_alpha"/>
    <property type="match status" value="1"/>
</dbReference>
<organism evidence="5 6">
    <name type="scientific">Rhodococcus xishaensis</name>
    <dbReference type="NCBI Taxonomy" id="2487364"/>
    <lineage>
        <taxon>Bacteria</taxon>
        <taxon>Bacillati</taxon>
        <taxon>Actinomycetota</taxon>
        <taxon>Actinomycetes</taxon>
        <taxon>Mycobacteriales</taxon>
        <taxon>Nocardiaceae</taxon>
        <taxon>Rhodococcus</taxon>
    </lineage>
</organism>
<evidence type="ECO:0000256" key="2">
    <source>
        <dbReference type="ARBA" id="ARBA00006472"/>
    </source>
</evidence>
<dbReference type="NCBIfam" id="NF002017">
    <property type="entry name" value="PRK00823.1-2"/>
    <property type="match status" value="1"/>
</dbReference>
<dbReference type="RefSeq" id="WP_127953016.1">
    <property type="nucleotide sequence ID" value="NZ_RKLO01000003.1"/>
</dbReference>
<dbReference type="EC" id="4.2.1.96" evidence="4"/>
<dbReference type="PANTHER" id="PTHR12599">
    <property type="entry name" value="PTERIN-4-ALPHA-CARBINOLAMINE DEHYDRATASE"/>
    <property type="match status" value="1"/>
</dbReference>
<keyword evidence="6" id="KW-1185">Reference proteome</keyword>
<dbReference type="GO" id="GO:0008124">
    <property type="term" value="F:4-alpha-hydroxytetrahydrobiopterin dehydratase activity"/>
    <property type="evidence" value="ECO:0007669"/>
    <property type="project" value="UniProtKB-UniRule"/>
</dbReference>
<evidence type="ECO:0000256" key="4">
    <source>
        <dbReference type="HAMAP-Rule" id="MF_00434"/>
    </source>
</evidence>
<dbReference type="Proteomes" id="UP000283479">
    <property type="component" value="Unassembled WGS sequence"/>
</dbReference>
<evidence type="ECO:0000256" key="1">
    <source>
        <dbReference type="ARBA" id="ARBA00001554"/>
    </source>
</evidence>
<dbReference type="InterPro" id="IPR001533">
    <property type="entry name" value="Pterin_deHydtase"/>
</dbReference>
<dbReference type="OrthoDB" id="15077at2"/>
<dbReference type="PANTHER" id="PTHR12599:SF0">
    <property type="entry name" value="PTERIN-4-ALPHA-CARBINOLAMINE DEHYDRATASE"/>
    <property type="match status" value="1"/>
</dbReference>
<dbReference type="Gene3D" id="3.30.1360.20">
    <property type="entry name" value="Transcriptional coactivator/pterin dehydratase"/>
    <property type="match status" value="1"/>
</dbReference>
<gene>
    <name evidence="5" type="ORF">EGT50_08735</name>
</gene>
<comment type="caution">
    <text evidence="5">The sequence shown here is derived from an EMBL/GenBank/DDBJ whole genome shotgun (WGS) entry which is preliminary data.</text>
</comment>
<dbReference type="AlphaFoldDB" id="A0A3S3AEK9"/>
<keyword evidence="3 4" id="KW-0456">Lyase</keyword>
<evidence type="ECO:0000313" key="5">
    <source>
        <dbReference type="EMBL" id="RVW02818.1"/>
    </source>
</evidence>
<name>A0A3S3AEK9_9NOCA</name>
<dbReference type="Pfam" id="PF01329">
    <property type="entry name" value="Pterin_4a"/>
    <property type="match status" value="1"/>
</dbReference>
<evidence type="ECO:0000313" key="6">
    <source>
        <dbReference type="Proteomes" id="UP000283479"/>
    </source>
</evidence>
<comment type="catalytic activity">
    <reaction evidence="1 4">
        <text>(4aS,6R)-4a-hydroxy-L-erythro-5,6,7,8-tetrahydrobiopterin = (6R)-L-erythro-6,7-dihydrobiopterin + H2O</text>
        <dbReference type="Rhea" id="RHEA:11920"/>
        <dbReference type="ChEBI" id="CHEBI:15377"/>
        <dbReference type="ChEBI" id="CHEBI:15642"/>
        <dbReference type="ChEBI" id="CHEBI:43120"/>
        <dbReference type="EC" id="4.2.1.96"/>
    </reaction>
</comment>
<dbReference type="GO" id="GO:0006729">
    <property type="term" value="P:tetrahydrobiopterin biosynthetic process"/>
    <property type="evidence" value="ECO:0007669"/>
    <property type="project" value="InterPro"/>
</dbReference>
<reference evidence="5 6" key="1">
    <citation type="submission" date="2018-11" db="EMBL/GenBank/DDBJ databases">
        <title>Rhodococcus spongicola sp. nov. and Rhodococcus xishaensis sp. nov. from marine sponges.</title>
        <authorList>
            <person name="Li L."/>
            <person name="Lin H.W."/>
        </authorList>
    </citation>
    <scope>NUCLEOTIDE SEQUENCE [LARGE SCALE GENOMIC DNA]</scope>
    <source>
        <strain evidence="5 6">LHW51113</strain>
    </source>
</reference>
<proteinExistence type="inferred from homology"/>
<evidence type="ECO:0000256" key="3">
    <source>
        <dbReference type="ARBA" id="ARBA00023239"/>
    </source>
</evidence>
<comment type="similarity">
    <text evidence="2 4">Belongs to the pterin-4-alpha-carbinolamine dehydratase family.</text>
</comment>